<dbReference type="PRINTS" id="PR00320">
    <property type="entry name" value="GPROTEINBRPT"/>
</dbReference>
<dbReference type="InterPro" id="IPR052234">
    <property type="entry name" value="U5_snRNP_Component"/>
</dbReference>
<gene>
    <name evidence="6" type="ORF">M413DRAFT_449387</name>
</gene>
<protein>
    <recommendedName>
        <fullName evidence="5">Anaphase-promoting complex subunit 4-like WD40 domain-containing protein</fullName>
    </recommendedName>
</protein>
<accession>A0A0C3BH51</accession>
<keyword evidence="7" id="KW-1185">Reference proteome</keyword>
<name>A0A0C3BH51_HEBCY</name>
<organism evidence="6 7">
    <name type="scientific">Hebeloma cylindrosporum</name>
    <dbReference type="NCBI Taxonomy" id="76867"/>
    <lineage>
        <taxon>Eukaryota</taxon>
        <taxon>Fungi</taxon>
        <taxon>Dikarya</taxon>
        <taxon>Basidiomycota</taxon>
        <taxon>Agaricomycotina</taxon>
        <taxon>Agaricomycetes</taxon>
        <taxon>Agaricomycetidae</taxon>
        <taxon>Agaricales</taxon>
        <taxon>Agaricineae</taxon>
        <taxon>Hymenogastraceae</taxon>
        <taxon>Hebeloma</taxon>
    </lineage>
</organism>
<dbReference type="AlphaFoldDB" id="A0A0C3BH51"/>
<evidence type="ECO:0000256" key="1">
    <source>
        <dbReference type="ARBA" id="ARBA00022574"/>
    </source>
</evidence>
<dbReference type="PANTHER" id="PTHR44006">
    <property type="entry name" value="U5 SMALL NUCLEAR RIBONUCLEOPROTEIN 40 KDA PROTEIN"/>
    <property type="match status" value="1"/>
</dbReference>
<dbReference type="Proteomes" id="UP000053424">
    <property type="component" value="Unassembled WGS sequence"/>
</dbReference>
<dbReference type="PROSITE" id="PS50082">
    <property type="entry name" value="WD_REPEATS_2"/>
    <property type="match status" value="6"/>
</dbReference>
<dbReference type="CDD" id="cd00200">
    <property type="entry name" value="WD40"/>
    <property type="match status" value="1"/>
</dbReference>
<dbReference type="SMART" id="SM00320">
    <property type="entry name" value="WD40"/>
    <property type="match status" value="7"/>
</dbReference>
<feature type="region of interest" description="Disordered" evidence="4">
    <location>
        <begin position="1"/>
        <end position="34"/>
    </location>
</feature>
<dbReference type="PROSITE" id="PS50294">
    <property type="entry name" value="WD_REPEATS_REGION"/>
    <property type="match status" value="4"/>
</dbReference>
<feature type="repeat" description="WD" evidence="3">
    <location>
        <begin position="303"/>
        <end position="328"/>
    </location>
</feature>
<dbReference type="Pfam" id="PF12894">
    <property type="entry name" value="ANAPC4_WD40"/>
    <property type="match status" value="1"/>
</dbReference>
<dbReference type="OrthoDB" id="1068471at2759"/>
<feature type="repeat" description="WD" evidence="3">
    <location>
        <begin position="329"/>
        <end position="367"/>
    </location>
</feature>
<evidence type="ECO:0000256" key="2">
    <source>
        <dbReference type="ARBA" id="ARBA00022737"/>
    </source>
</evidence>
<sequence length="367" mass="39320">MSKRGPSPTPGGALVKRARATPPPSNQIAISSANDDRNKGLIRTVQRTSNLDAPIVSLAGAHSGEIMSCRFDPTGQNIAACSTDRSISLWRTYAPNTNYGLLSSHAKAPILDLQWSLFSPLIYSVSADHTLCMTDVTTGQRVRKIRAHREIINTLDRTMAGSGTELLATGSDDGTVKIWEGGDEASKQAVATFEIGCPVTSVCWNKEGNAVYIGAIDNEVHIYDLRKGEQTSTLTGHTDTPTSLSLSPNGSFLLSPSFSSQTIIWDVRPFAHNPSRIHRVLQGAPAGFENTLLRGAWSKDDGGQRVAVGGADRMVCIWDVESGKILYKLPGHKGTVTSVDFHPKEPIILTGSKDGTMLLGEIEAGLA</sequence>
<dbReference type="STRING" id="686832.A0A0C3BH51"/>
<feature type="repeat" description="WD" evidence="3">
    <location>
        <begin position="59"/>
        <end position="90"/>
    </location>
</feature>
<keyword evidence="2" id="KW-0677">Repeat</keyword>
<reference evidence="6 7" key="1">
    <citation type="submission" date="2014-04" db="EMBL/GenBank/DDBJ databases">
        <authorList>
            <consortium name="DOE Joint Genome Institute"/>
            <person name="Kuo A."/>
            <person name="Gay G."/>
            <person name="Dore J."/>
            <person name="Kohler A."/>
            <person name="Nagy L.G."/>
            <person name="Floudas D."/>
            <person name="Copeland A."/>
            <person name="Barry K.W."/>
            <person name="Cichocki N."/>
            <person name="Veneault-Fourrey C."/>
            <person name="LaButti K."/>
            <person name="Lindquist E.A."/>
            <person name="Lipzen A."/>
            <person name="Lundell T."/>
            <person name="Morin E."/>
            <person name="Murat C."/>
            <person name="Sun H."/>
            <person name="Tunlid A."/>
            <person name="Henrissat B."/>
            <person name="Grigoriev I.V."/>
            <person name="Hibbett D.S."/>
            <person name="Martin F."/>
            <person name="Nordberg H.P."/>
            <person name="Cantor M.N."/>
            <person name="Hua S.X."/>
        </authorList>
    </citation>
    <scope>NUCLEOTIDE SEQUENCE [LARGE SCALE GENOMIC DNA]</scope>
    <source>
        <strain evidence="7">h7</strain>
    </source>
</reference>
<reference evidence="7" key="2">
    <citation type="submission" date="2015-01" db="EMBL/GenBank/DDBJ databases">
        <title>Evolutionary Origins and Diversification of the Mycorrhizal Mutualists.</title>
        <authorList>
            <consortium name="DOE Joint Genome Institute"/>
            <consortium name="Mycorrhizal Genomics Consortium"/>
            <person name="Kohler A."/>
            <person name="Kuo A."/>
            <person name="Nagy L.G."/>
            <person name="Floudas D."/>
            <person name="Copeland A."/>
            <person name="Barry K.W."/>
            <person name="Cichocki N."/>
            <person name="Veneault-Fourrey C."/>
            <person name="LaButti K."/>
            <person name="Lindquist E.A."/>
            <person name="Lipzen A."/>
            <person name="Lundell T."/>
            <person name="Morin E."/>
            <person name="Murat C."/>
            <person name="Riley R."/>
            <person name="Ohm R."/>
            <person name="Sun H."/>
            <person name="Tunlid A."/>
            <person name="Henrissat B."/>
            <person name="Grigoriev I.V."/>
            <person name="Hibbett D.S."/>
            <person name="Martin F."/>
        </authorList>
    </citation>
    <scope>NUCLEOTIDE SEQUENCE [LARGE SCALE GENOMIC DNA]</scope>
    <source>
        <strain evidence="7">h7</strain>
    </source>
</reference>
<dbReference type="EMBL" id="KN831809">
    <property type="protein sequence ID" value="KIM36060.1"/>
    <property type="molecule type" value="Genomic_DNA"/>
</dbReference>
<dbReference type="GO" id="GO:0071013">
    <property type="term" value="C:catalytic step 2 spliceosome"/>
    <property type="evidence" value="ECO:0007669"/>
    <property type="project" value="TreeGrafter"/>
</dbReference>
<keyword evidence="1 3" id="KW-0853">WD repeat</keyword>
<evidence type="ECO:0000259" key="5">
    <source>
        <dbReference type="Pfam" id="PF12894"/>
    </source>
</evidence>
<dbReference type="GO" id="GO:0003723">
    <property type="term" value="F:RNA binding"/>
    <property type="evidence" value="ECO:0007669"/>
    <property type="project" value="TreeGrafter"/>
</dbReference>
<evidence type="ECO:0000313" key="7">
    <source>
        <dbReference type="Proteomes" id="UP000053424"/>
    </source>
</evidence>
<dbReference type="PANTHER" id="PTHR44006:SF1">
    <property type="entry name" value="U5 SMALL NUCLEAR RIBONUCLEOPROTEIN 40 KDA PROTEIN"/>
    <property type="match status" value="1"/>
</dbReference>
<feature type="repeat" description="WD" evidence="3">
    <location>
        <begin position="199"/>
        <end position="233"/>
    </location>
</feature>
<dbReference type="Pfam" id="PF00400">
    <property type="entry name" value="WD40"/>
    <property type="match status" value="3"/>
</dbReference>
<dbReference type="SUPFAM" id="SSF50978">
    <property type="entry name" value="WD40 repeat-like"/>
    <property type="match status" value="1"/>
</dbReference>
<dbReference type="Gene3D" id="2.130.10.10">
    <property type="entry name" value="YVTN repeat-like/Quinoprotein amine dehydrogenase"/>
    <property type="match status" value="1"/>
</dbReference>
<feature type="repeat" description="WD" evidence="3">
    <location>
        <begin position="234"/>
        <end position="268"/>
    </location>
</feature>
<feature type="domain" description="Anaphase-promoting complex subunit 4-like WD40" evidence="5">
    <location>
        <begin position="166"/>
        <end position="245"/>
    </location>
</feature>
<dbReference type="InterPro" id="IPR015943">
    <property type="entry name" value="WD40/YVTN_repeat-like_dom_sf"/>
</dbReference>
<dbReference type="HOGENOM" id="CLU_000288_57_2_1"/>
<proteinExistence type="predicted"/>
<feature type="repeat" description="WD" evidence="3">
    <location>
        <begin position="145"/>
        <end position="180"/>
    </location>
</feature>
<dbReference type="InterPro" id="IPR001680">
    <property type="entry name" value="WD40_rpt"/>
</dbReference>
<evidence type="ECO:0000256" key="3">
    <source>
        <dbReference type="PROSITE-ProRule" id="PRU00221"/>
    </source>
</evidence>
<evidence type="ECO:0000256" key="4">
    <source>
        <dbReference type="SAM" id="MobiDB-lite"/>
    </source>
</evidence>
<dbReference type="InterPro" id="IPR024977">
    <property type="entry name" value="Apc4-like_WD40_dom"/>
</dbReference>
<dbReference type="InterPro" id="IPR036322">
    <property type="entry name" value="WD40_repeat_dom_sf"/>
</dbReference>
<dbReference type="InterPro" id="IPR020472">
    <property type="entry name" value="WD40_PAC1"/>
</dbReference>
<evidence type="ECO:0000313" key="6">
    <source>
        <dbReference type="EMBL" id="KIM36060.1"/>
    </source>
</evidence>